<feature type="transmembrane region" description="Helical" evidence="6">
    <location>
        <begin position="143"/>
        <end position="161"/>
    </location>
</feature>
<dbReference type="InterPro" id="IPR011701">
    <property type="entry name" value="MFS"/>
</dbReference>
<dbReference type="PANTHER" id="PTHR42718">
    <property type="entry name" value="MAJOR FACILITATOR SUPERFAMILY MULTIDRUG TRANSPORTER MFSC"/>
    <property type="match status" value="1"/>
</dbReference>
<evidence type="ECO:0000256" key="4">
    <source>
        <dbReference type="ARBA" id="ARBA00022989"/>
    </source>
</evidence>
<reference evidence="8" key="2">
    <citation type="submission" date="2020-01" db="EMBL/GenBank/DDBJ databases">
        <authorList>
            <person name="Hornung B."/>
        </authorList>
    </citation>
    <scope>NUCLEOTIDE SEQUENCE</scope>
    <source>
        <strain evidence="8">PacBioINE</strain>
    </source>
</reference>
<dbReference type="GO" id="GO:0022857">
    <property type="term" value="F:transmembrane transporter activity"/>
    <property type="evidence" value="ECO:0007669"/>
    <property type="project" value="InterPro"/>
</dbReference>
<organism evidence="8">
    <name type="scientific">Acididesulfobacillus acetoxydans</name>
    <dbReference type="NCBI Taxonomy" id="1561005"/>
    <lineage>
        <taxon>Bacteria</taxon>
        <taxon>Bacillati</taxon>
        <taxon>Bacillota</taxon>
        <taxon>Clostridia</taxon>
        <taxon>Eubacteriales</taxon>
        <taxon>Peptococcaceae</taxon>
        <taxon>Acididesulfobacillus</taxon>
    </lineage>
</organism>
<gene>
    <name evidence="9" type="ORF">DEACI_1714</name>
    <name evidence="8" type="ORF">DEACI_3279</name>
</gene>
<evidence type="ECO:0000256" key="3">
    <source>
        <dbReference type="ARBA" id="ARBA00022692"/>
    </source>
</evidence>
<feature type="transmembrane region" description="Helical" evidence="6">
    <location>
        <begin position="39"/>
        <end position="59"/>
    </location>
</feature>
<dbReference type="Proteomes" id="UP000836597">
    <property type="component" value="Chromosome"/>
</dbReference>
<feature type="transmembrane region" description="Helical" evidence="6">
    <location>
        <begin position="71"/>
        <end position="92"/>
    </location>
</feature>
<evidence type="ECO:0000256" key="5">
    <source>
        <dbReference type="ARBA" id="ARBA00023136"/>
    </source>
</evidence>
<dbReference type="EMBL" id="CDGJ01000048">
    <property type="protein sequence ID" value="CEJ07253.1"/>
    <property type="molecule type" value="Genomic_DNA"/>
</dbReference>
<feature type="transmembrane region" description="Helical" evidence="6">
    <location>
        <begin position="104"/>
        <end position="131"/>
    </location>
</feature>
<dbReference type="Pfam" id="PF07690">
    <property type="entry name" value="MFS_1"/>
    <property type="match status" value="1"/>
</dbReference>
<dbReference type="SUPFAM" id="SSF103473">
    <property type="entry name" value="MFS general substrate transporter"/>
    <property type="match status" value="1"/>
</dbReference>
<dbReference type="EMBL" id="LR746496">
    <property type="protein sequence ID" value="CAA7602600.1"/>
    <property type="molecule type" value="Genomic_DNA"/>
</dbReference>
<evidence type="ECO:0000259" key="7">
    <source>
        <dbReference type="PROSITE" id="PS50850"/>
    </source>
</evidence>
<evidence type="ECO:0000256" key="1">
    <source>
        <dbReference type="ARBA" id="ARBA00004651"/>
    </source>
</evidence>
<keyword evidence="4 6" id="KW-1133">Transmembrane helix</keyword>
<comment type="subcellular location">
    <subcellularLocation>
        <location evidence="1">Cell membrane</location>
        <topology evidence="1">Multi-pass membrane protein</topology>
    </subcellularLocation>
</comment>
<protein>
    <submittedName>
        <fullName evidence="9">Drug resistance transporter, EmrB/QacA sub</fullName>
    </submittedName>
    <submittedName>
        <fullName evidence="8">Major facilitator superfamily transporter</fullName>
    </submittedName>
</protein>
<dbReference type="PANTHER" id="PTHR42718:SF9">
    <property type="entry name" value="MAJOR FACILITATOR SUPERFAMILY MULTIDRUG TRANSPORTER MFSC"/>
    <property type="match status" value="1"/>
</dbReference>
<dbReference type="Proteomes" id="UP001071230">
    <property type="component" value="Unassembled WGS sequence"/>
</dbReference>
<dbReference type="RefSeq" id="WP_261486695.1">
    <property type="nucleotide sequence ID" value="NZ_CDGJ01000048.1"/>
</dbReference>
<feature type="domain" description="Major facilitator superfamily (MFS) profile" evidence="7">
    <location>
        <begin position="1"/>
        <end position="212"/>
    </location>
</feature>
<reference evidence="9" key="1">
    <citation type="submission" date="2014-11" db="EMBL/GenBank/DDBJ databases">
        <authorList>
            <person name="Hornung B.V."/>
        </authorList>
    </citation>
    <scope>NUCLEOTIDE SEQUENCE</scope>
    <source>
        <strain evidence="9">INE</strain>
    </source>
</reference>
<evidence type="ECO:0000313" key="9">
    <source>
        <dbReference type="EMBL" id="CEJ07253.1"/>
    </source>
</evidence>
<dbReference type="KEGG" id="aacx:DEACI_3279"/>
<sequence>MEYLNWRLVFYINVPVGIINIFMSKMFLPTFKEKVTDKFDLPGFVTSVTGFFCLLYALSDAPNSGWTSLEIVVLFTASGILLSLFVVLELTSANPMLDLRIFKIYVFLISAIATSLISMAMLATLFVLPVFLQNGLGLTPLQAGLITMPGAVVTGILMPVSGELFDRIGIKPIALVGMSMMLIASVLFTGLNLEWSFFSIMVVYMIRQLGRD</sequence>
<dbReference type="InterPro" id="IPR020846">
    <property type="entry name" value="MFS_dom"/>
</dbReference>
<evidence type="ECO:0000256" key="2">
    <source>
        <dbReference type="ARBA" id="ARBA00022448"/>
    </source>
</evidence>
<feature type="transmembrane region" description="Helical" evidence="6">
    <location>
        <begin position="6"/>
        <end position="27"/>
    </location>
</feature>
<dbReference type="Gene3D" id="1.20.1250.20">
    <property type="entry name" value="MFS general substrate transporter like domains"/>
    <property type="match status" value="1"/>
</dbReference>
<feature type="transmembrane region" description="Helical" evidence="6">
    <location>
        <begin position="173"/>
        <end position="206"/>
    </location>
</feature>
<keyword evidence="2" id="KW-0813">Transport</keyword>
<keyword evidence="10" id="KW-1185">Reference proteome</keyword>
<dbReference type="PROSITE" id="PS50850">
    <property type="entry name" value="MFS"/>
    <property type="match status" value="1"/>
</dbReference>
<dbReference type="AlphaFoldDB" id="A0A8S0X6K0"/>
<keyword evidence="3 6" id="KW-0812">Transmembrane</keyword>
<name>A0A8S0X6K0_9FIRM</name>
<evidence type="ECO:0000256" key="6">
    <source>
        <dbReference type="SAM" id="Phobius"/>
    </source>
</evidence>
<keyword evidence="5 6" id="KW-0472">Membrane</keyword>
<evidence type="ECO:0000313" key="8">
    <source>
        <dbReference type="EMBL" id="CAA7602600.1"/>
    </source>
</evidence>
<proteinExistence type="predicted"/>
<dbReference type="GO" id="GO:0005886">
    <property type="term" value="C:plasma membrane"/>
    <property type="evidence" value="ECO:0007669"/>
    <property type="project" value="UniProtKB-SubCell"/>
</dbReference>
<evidence type="ECO:0000313" key="10">
    <source>
        <dbReference type="Proteomes" id="UP001071230"/>
    </source>
</evidence>
<accession>A0A8S0X6K0</accession>
<dbReference type="InterPro" id="IPR036259">
    <property type="entry name" value="MFS_trans_sf"/>
</dbReference>